<feature type="signal peptide" evidence="6">
    <location>
        <begin position="1"/>
        <end position="15"/>
    </location>
</feature>
<feature type="chain" id="PRO_5047063460" evidence="6">
    <location>
        <begin position="16"/>
        <end position="137"/>
    </location>
</feature>
<dbReference type="Pfam" id="PF05633">
    <property type="entry name" value="ROH1-like"/>
    <property type="match status" value="1"/>
</dbReference>
<keyword evidence="4" id="KW-0472">Membrane</keyword>
<sequence length="137" mass="15584">MNSVLLFVLLALVAAIPCQDRGLNIQFSVPRQFSWSSSVTSLYERIMEESRKCKNSNGLLKEINRIKRVTQRMTDLVDSVHFPLTGDQKVEAEVNLNELTLVCEALIEGLDPLERQVKEAFQKIMTCRIEMLDLLGT</sequence>
<proteinExistence type="inferred from homology"/>
<dbReference type="Proteomes" id="UP001341840">
    <property type="component" value="Unassembled WGS sequence"/>
</dbReference>
<evidence type="ECO:0000313" key="8">
    <source>
        <dbReference type="Proteomes" id="UP001341840"/>
    </source>
</evidence>
<organism evidence="7 8">
    <name type="scientific">Stylosanthes scabra</name>
    <dbReference type="NCBI Taxonomy" id="79078"/>
    <lineage>
        <taxon>Eukaryota</taxon>
        <taxon>Viridiplantae</taxon>
        <taxon>Streptophyta</taxon>
        <taxon>Embryophyta</taxon>
        <taxon>Tracheophyta</taxon>
        <taxon>Spermatophyta</taxon>
        <taxon>Magnoliopsida</taxon>
        <taxon>eudicotyledons</taxon>
        <taxon>Gunneridae</taxon>
        <taxon>Pentapetalae</taxon>
        <taxon>rosids</taxon>
        <taxon>fabids</taxon>
        <taxon>Fabales</taxon>
        <taxon>Fabaceae</taxon>
        <taxon>Papilionoideae</taxon>
        <taxon>50 kb inversion clade</taxon>
        <taxon>dalbergioids sensu lato</taxon>
        <taxon>Dalbergieae</taxon>
        <taxon>Pterocarpus clade</taxon>
        <taxon>Stylosanthes</taxon>
    </lineage>
</organism>
<dbReference type="PANTHER" id="PTHR31509">
    <property type="entry name" value="BPS1-LIKE PROTEIN"/>
    <property type="match status" value="1"/>
</dbReference>
<name>A0ABU6R551_9FABA</name>
<keyword evidence="2" id="KW-0812">Transmembrane</keyword>
<evidence type="ECO:0000256" key="6">
    <source>
        <dbReference type="SAM" id="SignalP"/>
    </source>
</evidence>
<evidence type="ECO:0000256" key="5">
    <source>
        <dbReference type="ARBA" id="ARBA00035114"/>
    </source>
</evidence>
<evidence type="ECO:0000256" key="1">
    <source>
        <dbReference type="ARBA" id="ARBA00004167"/>
    </source>
</evidence>
<evidence type="ECO:0000256" key="2">
    <source>
        <dbReference type="ARBA" id="ARBA00022692"/>
    </source>
</evidence>
<reference evidence="7 8" key="1">
    <citation type="journal article" date="2023" name="Plants (Basel)">
        <title>Bridging the Gap: Combining Genomics and Transcriptomics Approaches to Understand Stylosanthes scabra, an Orphan Legume from the Brazilian Caatinga.</title>
        <authorList>
            <person name="Ferreira-Neto J.R.C."/>
            <person name="da Silva M.D."/>
            <person name="Binneck E."/>
            <person name="de Melo N.F."/>
            <person name="da Silva R.H."/>
            <person name="de Melo A.L.T.M."/>
            <person name="Pandolfi V."/>
            <person name="Bustamante F.O."/>
            <person name="Brasileiro-Vidal A.C."/>
            <person name="Benko-Iseppon A.M."/>
        </authorList>
    </citation>
    <scope>NUCLEOTIDE SEQUENCE [LARGE SCALE GENOMIC DNA]</scope>
    <source>
        <tissue evidence="7">Leaves</tissue>
    </source>
</reference>
<comment type="similarity">
    <text evidence="5">Belongs to the ROH1 family.</text>
</comment>
<keyword evidence="6" id="KW-0732">Signal</keyword>
<comment type="caution">
    <text evidence="7">The sequence shown here is derived from an EMBL/GenBank/DDBJ whole genome shotgun (WGS) entry which is preliminary data.</text>
</comment>
<dbReference type="InterPro" id="IPR008511">
    <property type="entry name" value="ROH1-like"/>
</dbReference>
<protein>
    <submittedName>
        <fullName evidence="7">Uncharacterized protein</fullName>
    </submittedName>
</protein>
<accession>A0ABU6R551</accession>
<gene>
    <name evidence="7" type="ORF">PIB30_012735</name>
</gene>
<keyword evidence="3" id="KW-1133">Transmembrane helix</keyword>
<comment type="subcellular location">
    <subcellularLocation>
        <location evidence="1">Membrane</location>
        <topology evidence="1">Single-pass membrane protein</topology>
    </subcellularLocation>
</comment>
<evidence type="ECO:0000256" key="4">
    <source>
        <dbReference type="ARBA" id="ARBA00023136"/>
    </source>
</evidence>
<dbReference type="EMBL" id="JASCZI010030240">
    <property type="protein sequence ID" value="MED6119545.1"/>
    <property type="molecule type" value="Genomic_DNA"/>
</dbReference>
<evidence type="ECO:0000256" key="3">
    <source>
        <dbReference type="ARBA" id="ARBA00022989"/>
    </source>
</evidence>
<keyword evidence="8" id="KW-1185">Reference proteome</keyword>
<evidence type="ECO:0000313" key="7">
    <source>
        <dbReference type="EMBL" id="MED6119545.1"/>
    </source>
</evidence>